<evidence type="ECO:0000313" key="1">
    <source>
        <dbReference type="EMBL" id="EJW99496.1"/>
    </source>
</evidence>
<comment type="caution">
    <text evidence="1">The sequence shown here is derived from an EMBL/GenBank/DDBJ whole genome shotgun (WGS) entry which is preliminary data.</text>
</comment>
<proteinExistence type="predicted"/>
<dbReference type="SUPFAM" id="SSF52058">
    <property type="entry name" value="L domain-like"/>
    <property type="match status" value="1"/>
</dbReference>
<reference evidence="1" key="1">
    <citation type="journal article" date="2012" name="PLoS ONE">
        <title>Gene sets for utilization of primary and secondary nutrition supplies in the distal gut of endangered iberian lynx.</title>
        <authorList>
            <person name="Alcaide M."/>
            <person name="Messina E."/>
            <person name="Richter M."/>
            <person name="Bargiela R."/>
            <person name="Peplies J."/>
            <person name="Huws S.A."/>
            <person name="Newbold C.J."/>
            <person name="Golyshin P.N."/>
            <person name="Simon M.A."/>
            <person name="Lopez G."/>
            <person name="Yakimov M.M."/>
            <person name="Ferrer M."/>
        </authorList>
    </citation>
    <scope>NUCLEOTIDE SEQUENCE</scope>
</reference>
<dbReference type="InterPro" id="IPR026906">
    <property type="entry name" value="LRR_5"/>
</dbReference>
<protein>
    <recommendedName>
        <fullName evidence="2">Surface antigen BspA</fullName>
    </recommendedName>
</protein>
<dbReference type="Pfam" id="PF13306">
    <property type="entry name" value="LRR_5"/>
    <property type="match status" value="2"/>
</dbReference>
<accession>J9FWW6</accession>
<dbReference type="Gene3D" id="3.80.10.10">
    <property type="entry name" value="Ribonuclease Inhibitor"/>
    <property type="match status" value="2"/>
</dbReference>
<name>J9FWW6_9ZZZZ</name>
<gene>
    <name evidence="1" type="ORF">EVA_12402</name>
</gene>
<dbReference type="AlphaFoldDB" id="J9FWW6"/>
<organism evidence="1">
    <name type="scientific">gut metagenome</name>
    <dbReference type="NCBI Taxonomy" id="749906"/>
    <lineage>
        <taxon>unclassified sequences</taxon>
        <taxon>metagenomes</taxon>
        <taxon>organismal metagenomes</taxon>
    </lineage>
</organism>
<dbReference type="EMBL" id="AMCI01003776">
    <property type="protein sequence ID" value="EJW99496.1"/>
    <property type="molecule type" value="Genomic_DNA"/>
</dbReference>
<sequence length="349" mass="38788">MHLKHLLLTSAGLSLIFGLQAQVKKTFHVAKPGTLIEQMTEAEANEITHLTLQGKINAIDFRHLRDEFKQLQVLDISTVSIVGYAGKHGTHRDGFYIYPPNSIPAFAFCKQQNDSIYQGKNTLRHVILSDKIRNIEDGAFKGCKNLQICQIRKKTAPNLLPEALADSITAIFIPLGSGDSYRTKERWTNFAFVEGKPLTVTVQISALSSLSDELQQKGIHPRDIHFLTIEGKMDEADFTLVRNFMPNLVTVDLSACNATNIPAYTFTQKKYLLNVHLPQKLKNIGQRAFSGCVRLRGPLILPAGLTAIEYGAFIGCEKLHQVIATGQQITTLGDQLFGDSPSRLIFKSK</sequence>
<dbReference type="InterPro" id="IPR032675">
    <property type="entry name" value="LRR_dom_sf"/>
</dbReference>
<evidence type="ECO:0008006" key="2">
    <source>
        <dbReference type="Google" id="ProtNLM"/>
    </source>
</evidence>